<dbReference type="AlphaFoldDB" id="A0A485KKL9"/>
<reference evidence="2" key="2">
    <citation type="submission" date="2019-06" db="EMBL/GenBank/DDBJ databases">
        <title>Genomics analysis of Aphanomyces spp. identifies a new class of oomycete effector associated with host adaptation.</title>
        <authorList>
            <person name="Gaulin E."/>
        </authorList>
    </citation>
    <scope>NUCLEOTIDE SEQUENCE</scope>
    <source>
        <strain evidence="2">CBS 578.67</strain>
    </source>
</reference>
<gene>
    <name evidence="3" type="primary">Aste57867_8497</name>
    <name evidence="2" type="ORF">As57867_008465</name>
    <name evidence="3" type="ORF">ASTE57867_8497</name>
</gene>
<sequence length="215" mass="23566">MMVPHVPIKKKRCTPRVPDRPVTGAAFAAIGSFSIFTSPSIMSPNQHKPLFAPVSLDLLDVPQKEATYQVVWREGYLGIAFVDSFDCVVVSRTTGKGHSIGVERVHMGDVLLSVNNIDTQGWSLAATRKLLQTVPLPAILHFAKGDLAPFMTFHAETQTHKAARLAFTPPCYQVCDEAAMTSPRHERSTSKSLTFHPAAKWTSSPVHNARLSSSF</sequence>
<dbReference type="SUPFAM" id="SSF50156">
    <property type="entry name" value="PDZ domain-like"/>
    <property type="match status" value="1"/>
</dbReference>
<evidence type="ECO:0000313" key="3">
    <source>
        <dbReference type="EMBL" id="VFT85383.1"/>
    </source>
</evidence>
<dbReference type="EMBL" id="CAADRA010005124">
    <property type="protein sequence ID" value="VFT85383.1"/>
    <property type="molecule type" value="Genomic_DNA"/>
</dbReference>
<keyword evidence="1" id="KW-1133">Transmembrane helix</keyword>
<keyword evidence="1" id="KW-0812">Transmembrane</keyword>
<keyword evidence="1" id="KW-0472">Membrane</keyword>
<evidence type="ECO:0000256" key="1">
    <source>
        <dbReference type="SAM" id="Phobius"/>
    </source>
</evidence>
<protein>
    <submittedName>
        <fullName evidence="3">Aste57867_8497 protein</fullName>
    </submittedName>
</protein>
<organism evidence="3 4">
    <name type="scientific">Aphanomyces stellatus</name>
    <dbReference type="NCBI Taxonomy" id="120398"/>
    <lineage>
        <taxon>Eukaryota</taxon>
        <taxon>Sar</taxon>
        <taxon>Stramenopiles</taxon>
        <taxon>Oomycota</taxon>
        <taxon>Saprolegniomycetes</taxon>
        <taxon>Saprolegniales</taxon>
        <taxon>Verrucalvaceae</taxon>
        <taxon>Aphanomyces</taxon>
    </lineage>
</organism>
<evidence type="ECO:0000313" key="4">
    <source>
        <dbReference type="Proteomes" id="UP000332933"/>
    </source>
</evidence>
<dbReference type="Gene3D" id="2.30.42.10">
    <property type="match status" value="1"/>
</dbReference>
<proteinExistence type="predicted"/>
<dbReference type="EMBL" id="VJMH01005103">
    <property type="protein sequence ID" value="KAF0701051.1"/>
    <property type="molecule type" value="Genomic_DNA"/>
</dbReference>
<evidence type="ECO:0000313" key="2">
    <source>
        <dbReference type="EMBL" id="KAF0701051.1"/>
    </source>
</evidence>
<dbReference type="InterPro" id="IPR036034">
    <property type="entry name" value="PDZ_sf"/>
</dbReference>
<feature type="transmembrane region" description="Helical" evidence="1">
    <location>
        <begin position="21"/>
        <end position="42"/>
    </location>
</feature>
<reference evidence="3 4" key="1">
    <citation type="submission" date="2019-03" db="EMBL/GenBank/DDBJ databases">
        <authorList>
            <person name="Gaulin E."/>
            <person name="Dumas B."/>
        </authorList>
    </citation>
    <scope>NUCLEOTIDE SEQUENCE [LARGE SCALE GENOMIC DNA]</scope>
    <source>
        <strain evidence="3">CBS 568.67</strain>
    </source>
</reference>
<name>A0A485KKL9_9STRA</name>
<accession>A0A485KKL9</accession>
<keyword evidence="4" id="KW-1185">Reference proteome</keyword>
<dbReference type="Proteomes" id="UP000332933">
    <property type="component" value="Unassembled WGS sequence"/>
</dbReference>